<dbReference type="EMBL" id="ML977317">
    <property type="protein sequence ID" value="KAF2118137.1"/>
    <property type="molecule type" value="Genomic_DNA"/>
</dbReference>
<sequence>MQSCKCDVASQGCVVVRTRVENLDDVVSLRGPYSKDSTHKLRSPGSKNETVWDPGTEVCSLYMLKRQGCSFEPPEDHDDIATPTQKRKPRLRTLSHSFASVSDPTIVCRAVSVGTRSSRGPSILRGKPAPDDQEKEGMSPLPEDSGERPLQASFYLLGSLNRALVHISPWGALMGFSDPPQEQGQPVANWSLLLCTIVAGLLANEGKRIWCLKEVKVRKGINIDCQLTLHTATFRQEPRLIYLRGLNSKRCVATVFTGCTRCIKTCRSSAAWHIHDALQSQTWTHRCEGPSGDDTGLKTIRRLEDPSS</sequence>
<organism evidence="2 3">
    <name type="scientific">Lophiotrema nucula</name>
    <dbReference type="NCBI Taxonomy" id="690887"/>
    <lineage>
        <taxon>Eukaryota</taxon>
        <taxon>Fungi</taxon>
        <taxon>Dikarya</taxon>
        <taxon>Ascomycota</taxon>
        <taxon>Pezizomycotina</taxon>
        <taxon>Dothideomycetes</taxon>
        <taxon>Pleosporomycetidae</taxon>
        <taxon>Pleosporales</taxon>
        <taxon>Lophiotremataceae</taxon>
        <taxon>Lophiotrema</taxon>
    </lineage>
</organism>
<protein>
    <submittedName>
        <fullName evidence="2">Uncharacterized protein</fullName>
    </submittedName>
</protein>
<keyword evidence="3" id="KW-1185">Reference proteome</keyword>
<feature type="region of interest" description="Disordered" evidence="1">
    <location>
        <begin position="116"/>
        <end position="147"/>
    </location>
</feature>
<dbReference type="AlphaFoldDB" id="A0A6A5ZH87"/>
<gene>
    <name evidence="2" type="ORF">BDV96DRAFT_597011</name>
</gene>
<dbReference type="Proteomes" id="UP000799770">
    <property type="component" value="Unassembled WGS sequence"/>
</dbReference>
<accession>A0A6A5ZH87</accession>
<evidence type="ECO:0000313" key="2">
    <source>
        <dbReference type="EMBL" id="KAF2118137.1"/>
    </source>
</evidence>
<proteinExistence type="predicted"/>
<evidence type="ECO:0000313" key="3">
    <source>
        <dbReference type="Proteomes" id="UP000799770"/>
    </source>
</evidence>
<feature type="compositionally biased region" description="Basic and acidic residues" evidence="1">
    <location>
        <begin position="128"/>
        <end position="137"/>
    </location>
</feature>
<name>A0A6A5ZH87_9PLEO</name>
<reference evidence="2" key="1">
    <citation type="journal article" date="2020" name="Stud. Mycol.">
        <title>101 Dothideomycetes genomes: a test case for predicting lifestyles and emergence of pathogens.</title>
        <authorList>
            <person name="Haridas S."/>
            <person name="Albert R."/>
            <person name="Binder M."/>
            <person name="Bloem J."/>
            <person name="Labutti K."/>
            <person name="Salamov A."/>
            <person name="Andreopoulos B."/>
            <person name="Baker S."/>
            <person name="Barry K."/>
            <person name="Bills G."/>
            <person name="Bluhm B."/>
            <person name="Cannon C."/>
            <person name="Castanera R."/>
            <person name="Culley D."/>
            <person name="Daum C."/>
            <person name="Ezra D."/>
            <person name="Gonzalez J."/>
            <person name="Henrissat B."/>
            <person name="Kuo A."/>
            <person name="Liang C."/>
            <person name="Lipzen A."/>
            <person name="Lutzoni F."/>
            <person name="Magnuson J."/>
            <person name="Mondo S."/>
            <person name="Nolan M."/>
            <person name="Ohm R."/>
            <person name="Pangilinan J."/>
            <person name="Park H.-J."/>
            <person name="Ramirez L."/>
            <person name="Alfaro M."/>
            <person name="Sun H."/>
            <person name="Tritt A."/>
            <person name="Yoshinaga Y."/>
            <person name="Zwiers L.-H."/>
            <person name="Turgeon B."/>
            <person name="Goodwin S."/>
            <person name="Spatafora J."/>
            <person name="Crous P."/>
            <person name="Grigoriev I."/>
        </authorList>
    </citation>
    <scope>NUCLEOTIDE SEQUENCE</scope>
    <source>
        <strain evidence="2">CBS 627.86</strain>
    </source>
</reference>
<evidence type="ECO:0000256" key="1">
    <source>
        <dbReference type="SAM" id="MobiDB-lite"/>
    </source>
</evidence>